<protein>
    <submittedName>
        <fullName evidence="2">Formate dehydrogenase subunit delta</fullName>
    </submittedName>
</protein>
<proteinExistence type="predicted"/>
<keyword evidence="3" id="KW-1185">Reference proteome</keyword>
<dbReference type="AlphaFoldDB" id="A0A1I2QMX1"/>
<dbReference type="STRING" id="582675.SAMN05192565_101233"/>
<dbReference type="Proteomes" id="UP000199229">
    <property type="component" value="Unassembled WGS sequence"/>
</dbReference>
<dbReference type="EMBL" id="FOPM01000001">
    <property type="protein sequence ID" value="SFG29310.1"/>
    <property type="molecule type" value="Genomic_DNA"/>
</dbReference>
<name>A0A1I2QMX1_9HYPH</name>
<evidence type="ECO:0000313" key="3">
    <source>
        <dbReference type="Proteomes" id="UP000199229"/>
    </source>
</evidence>
<dbReference type="Pfam" id="PF11390">
    <property type="entry name" value="FdsD"/>
    <property type="match status" value="1"/>
</dbReference>
<organism evidence="2 3">
    <name type="scientific">Methylobacterium gossipiicola</name>
    <dbReference type="NCBI Taxonomy" id="582675"/>
    <lineage>
        <taxon>Bacteria</taxon>
        <taxon>Pseudomonadati</taxon>
        <taxon>Pseudomonadota</taxon>
        <taxon>Alphaproteobacteria</taxon>
        <taxon>Hyphomicrobiales</taxon>
        <taxon>Methylobacteriaceae</taxon>
        <taxon>Methylobacterium</taxon>
    </lineage>
</organism>
<accession>A0A1I2QMX1</accession>
<feature type="region of interest" description="Disordered" evidence="1">
    <location>
        <begin position="69"/>
        <end position="97"/>
    </location>
</feature>
<sequence length="97" mass="10327">MSALTSDQKLVRMANQIASFFRSYPDEEAVAGIHKHIVAFWTPKMRHALENFGPTEGSGLDPLALKAITEEPPQSNSPVRAATHDPALQGAGASDAG</sequence>
<evidence type="ECO:0000313" key="2">
    <source>
        <dbReference type="EMBL" id="SFG29310.1"/>
    </source>
</evidence>
<dbReference type="OrthoDB" id="7409377at2"/>
<dbReference type="InterPro" id="IPR021074">
    <property type="entry name" value="Formate_DH_dsu"/>
</dbReference>
<evidence type="ECO:0000256" key="1">
    <source>
        <dbReference type="SAM" id="MobiDB-lite"/>
    </source>
</evidence>
<reference evidence="3" key="1">
    <citation type="submission" date="2016-10" db="EMBL/GenBank/DDBJ databases">
        <authorList>
            <person name="Varghese N."/>
            <person name="Submissions S."/>
        </authorList>
    </citation>
    <scope>NUCLEOTIDE SEQUENCE [LARGE SCALE GENOMIC DNA]</scope>
    <source>
        <strain evidence="3">Gh-105</strain>
    </source>
</reference>
<dbReference type="RefSeq" id="WP_091968061.1">
    <property type="nucleotide sequence ID" value="NZ_FOPM01000001.1"/>
</dbReference>
<gene>
    <name evidence="2" type="ORF">SAMN05192565_101233</name>
</gene>